<reference evidence="3" key="2">
    <citation type="submission" date="2021-04" db="EMBL/GenBank/DDBJ databases">
        <authorList>
            <person name="Gilroy R."/>
        </authorList>
    </citation>
    <scope>NUCLEOTIDE SEQUENCE</scope>
    <source>
        <strain evidence="3">USAMLcec3-2134</strain>
    </source>
</reference>
<feature type="region of interest" description="Disordered" evidence="1">
    <location>
        <begin position="82"/>
        <end position="132"/>
    </location>
</feature>
<dbReference type="InterPro" id="IPR037135">
    <property type="entry name" value="DUF1653-like_dom_sf"/>
</dbReference>
<protein>
    <submittedName>
        <fullName evidence="3">DUF1653 domain-containing protein</fullName>
    </submittedName>
</protein>
<gene>
    <name evidence="3" type="ORF">H9763_11750</name>
</gene>
<reference evidence="3" key="1">
    <citation type="journal article" date="2021" name="PeerJ">
        <title>Extensive microbial diversity within the chicken gut microbiome revealed by metagenomics and culture.</title>
        <authorList>
            <person name="Gilroy R."/>
            <person name="Ravi A."/>
            <person name="Getino M."/>
            <person name="Pursley I."/>
            <person name="Horton D.L."/>
            <person name="Alikhan N.F."/>
            <person name="Baker D."/>
            <person name="Gharbi K."/>
            <person name="Hall N."/>
            <person name="Watson M."/>
            <person name="Adriaenssens E.M."/>
            <person name="Foster-Nyarko E."/>
            <person name="Jarju S."/>
            <person name="Secka A."/>
            <person name="Antonio M."/>
            <person name="Oren A."/>
            <person name="Chaudhuri R.R."/>
            <person name="La Ragione R."/>
            <person name="Hildebrand F."/>
            <person name="Pallen M.J."/>
        </authorList>
    </citation>
    <scope>NUCLEOTIDE SEQUENCE</scope>
    <source>
        <strain evidence="3">USAMLcec3-2134</strain>
    </source>
</reference>
<accession>A0A9D2SEH6</accession>
<evidence type="ECO:0000313" key="3">
    <source>
        <dbReference type="EMBL" id="HJB92121.1"/>
    </source>
</evidence>
<dbReference type="EMBL" id="DWXE01000043">
    <property type="protein sequence ID" value="HJB92121.1"/>
    <property type="molecule type" value="Genomic_DNA"/>
</dbReference>
<dbReference type="Proteomes" id="UP000886883">
    <property type="component" value="Unassembled WGS sequence"/>
</dbReference>
<organism evidence="3 4">
    <name type="scientific">Candidatus Eisenbergiella merdigallinarum</name>
    <dbReference type="NCBI Taxonomy" id="2838552"/>
    <lineage>
        <taxon>Bacteria</taxon>
        <taxon>Bacillati</taxon>
        <taxon>Bacillota</taxon>
        <taxon>Clostridia</taxon>
        <taxon>Lachnospirales</taxon>
        <taxon>Lachnospiraceae</taxon>
        <taxon>Eisenbergiella</taxon>
    </lineage>
</organism>
<evidence type="ECO:0000313" key="4">
    <source>
        <dbReference type="Proteomes" id="UP000886883"/>
    </source>
</evidence>
<dbReference type="InterPro" id="IPR023387">
    <property type="entry name" value="DUF1653-like_dom"/>
</dbReference>
<sequence length="210" mass="23042">MRRIPGQGEIYRHFKGNLYRIVTLAQHAETGEQLVVYQGLYGDYPVYARPLSLFLGEVDREKYSEAQDRYRFTLIPEAGTLAGAPAAGTPVPPSEEAGASAGPDAQLKPAGEPSEREEAKPGTAPEGAGPAADEEAFELDPGLLAFLEADSYEKKLEVFDQLAGRADQKMLNTMAVSLDLELSEGSLEEQYEALKNCLLTLERYECNRLR</sequence>
<dbReference type="Gene3D" id="2.30.30.320">
    <property type="entry name" value="DUF1653-like domain"/>
    <property type="match status" value="1"/>
</dbReference>
<feature type="compositionally biased region" description="Low complexity" evidence="1">
    <location>
        <begin position="121"/>
        <end position="131"/>
    </location>
</feature>
<evidence type="ECO:0000256" key="1">
    <source>
        <dbReference type="SAM" id="MobiDB-lite"/>
    </source>
</evidence>
<comment type="caution">
    <text evidence="3">The sequence shown here is derived from an EMBL/GenBank/DDBJ whole genome shotgun (WGS) entry which is preliminary data.</text>
</comment>
<dbReference type="Pfam" id="PF07866">
    <property type="entry name" value="DUF1653"/>
    <property type="match status" value="1"/>
</dbReference>
<name>A0A9D2SEH6_9FIRM</name>
<dbReference type="AlphaFoldDB" id="A0A9D2SEH6"/>
<proteinExistence type="predicted"/>
<evidence type="ECO:0000259" key="2">
    <source>
        <dbReference type="Pfam" id="PF07866"/>
    </source>
</evidence>
<feature type="domain" description="DUF1653" evidence="2">
    <location>
        <begin position="10"/>
        <end position="72"/>
    </location>
</feature>